<evidence type="ECO:0000313" key="8">
    <source>
        <dbReference type="EMBL" id="MXO59471.1"/>
    </source>
</evidence>
<reference evidence="8 9" key="1">
    <citation type="submission" date="2019-12" db="EMBL/GenBank/DDBJ databases">
        <title>Genomic-based taxomic classification of the family Erythrobacteraceae.</title>
        <authorList>
            <person name="Xu L."/>
        </authorList>
    </citation>
    <scope>NUCLEOTIDE SEQUENCE [LARGE SCALE GENOMIC DNA]</scope>
    <source>
        <strain evidence="8 9">MCCC 1K01500</strain>
    </source>
</reference>
<dbReference type="SUPFAM" id="SSF56935">
    <property type="entry name" value="Porins"/>
    <property type="match status" value="1"/>
</dbReference>
<sequence length="994" mass="107273">MNLRRSQTLAKFMVGASVVAMGATGHVAYAQDDTDTEQSSNATDSDNEIVVTGIRASLQQAMNIKRDAQGVVDAISAEDIGKFPDTNLAESLQRITGVSIDRQNGEGSKVTVRGFGPDFNLVLLNGRQMPASGLGSCCEAPASRSFDFANLASEGIAGVEVYKSGRVSLPTGGIGSTINIKLPMPLDRPGLQGSFSAKAVYDTGLFSGTDITPEVSGIISKTFADDTLGVLVAGSYQKRKASLAQFNAGWREGYLGSDSSSWGSLPADANDWRGFRVENHPGPNDTYQTTQNAGYDFTDIDRERFNGQAVLQWRPSDDLAVAIDYEFSQNTLKARTSSIGVWFNHASTSSSWTDGPAAGPNFYAEDFGPGKDLAVTGAIAANRNINNSIGGNIQWDGFSGLHLEIDGHHSTAESKPTTPYGSNIAVGSAIFGVMNQRVDYTTAMPVISVNMYPGSEIDASNIRPAGNAFRNAYMKDTIDEVAFKGRFDIDESFIQSLDFGVVETRNKVRSAYGFIQTDSWGGTLGAADTPDDLYTMVNLPHDLAGMAGSQSSSIIPSYFRVNTVDLINLLENEVNICSAPWTGSAIPGTCLAEFQADRRIKEETTSFYVQSTHKFYWGMAPINFRFGVRFEDTRVVSSALVPIPTGTSWVGDNEIAILYGGGSDFQTLKGSYENFLPAADFDIEPVDNLIFRASYSQTITRPDYNSLQGGTTLAAPIRVGGSTGASGNPGLLPYKSNNIDLSAEWYYGPSSYVSVGFFNKNVKNFIANNTVKTTAFDLTNPAIGPRVAEAQAALGAGATTTDIRNWIKANYSQFVDAASGGILGQPDDPFVDFNITSPINSDQKARLWGWEFAVQHSFWETGFGAILNYTIVNSDTAYDNTIPAFTTPGQFAVNGVSDSANAVLFYDKDGLQARVAYNWRDKFLSGYGTDPFYIEAYGQVDVSASYEFGNGFSVFAEGINVTNEDRRGHMRNKQTVFFAAPGYARYAAGVRYTF</sequence>
<keyword evidence="9" id="KW-1185">Reference proteome</keyword>
<dbReference type="Gene3D" id="2.40.170.20">
    <property type="entry name" value="TonB-dependent receptor, beta-barrel domain"/>
    <property type="match status" value="1"/>
</dbReference>
<feature type="domain" description="TonB-dependent receptor-like beta-barrel" evidence="6">
    <location>
        <begin position="451"/>
        <end position="961"/>
    </location>
</feature>
<evidence type="ECO:0000256" key="5">
    <source>
        <dbReference type="SAM" id="SignalP"/>
    </source>
</evidence>
<dbReference type="Proteomes" id="UP000433652">
    <property type="component" value="Unassembled WGS sequence"/>
</dbReference>
<evidence type="ECO:0000259" key="6">
    <source>
        <dbReference type="Pfam" id="PF00593"/>
    </source>
</evidence>
<evidence type="ECO:0000256" key="2">
    <source>
        <dbReference type="ARBA" id="ARBA00023136"/>
    </source>
</evidence>
<dbReference type="PANTHER" id="PTHR40980">
    <property type="entry name" value="PLUG DOMAIN-CONTAINING PROTEIN"/>
    <property type="match status" value="1"/>
</dbReference>
<feature type="chain" id="PRO_5026050778" evidence="5">
    <location>
        <begin position="31"/>
        <end position="994"/>
    </location>
</feature>
<evidence type="ECO:0000256" key="1">
    <source>
        <dbReference type="ARBA" id="ARBA00004442"/>
    </source>
</evidence>
<dbReference type="InterPro" id="IPR037066">
    <property type="entry name" value="Plug_dom_sf"/>
</dbReference>
<keyword evidence="5" id="KW-0732">Signal</keyword>
<dbReference type="GO" id="GO:0009279">
    <property type="term" value="C:cell outer membrane"/>
    <property type="evidence" value="ECO:0007669"/>
    <property type="project" value="UniProtKB-SubCell"/>
</dbReference>
<dbReference type="Pfam" id="PF07715">
    <property type="entry name" value="Plug"/>
    <property type="match status" value="1"/>
</dbReference>
<keyword evidence="8" id="KW-0675">Receptor</keyword>
<dbReference type="NCBIfam" id="TIGR01782">
    <property type="entry name" value="TonB-Xanth-Caul"/>
    <property type="match status" value="1"/>
</dbReference>
<accession>A0A6I4SU56</accession>
<evidence type="ECO:0000256" key="4">
    <source>
        <dbReference type="RuleBase" id="RU003357"/>
    </source>
</evidence>
<name>A0A6I4SU56_9SPHN</name>
<dbReference type="InterPro" id="IPR036942">
    <property type="entry name" value="Beta-barrel_TonB_sf"/>
</dbReference>
<keyword evidence="2 4" id="KW-0472">Membrane</keyword>
<feature type="signal peptide" evidence="5">
    <location>
        <begin position="1"/>
        <end position="30"/>
    </location>
</feature>
<gene>
    <name evidence="8" type="ORF">GRI89_07940</name>
</gene>
<dbReference type="InterPro" id="IPR000531">
    <property type="entry name" value="Beta-barrel_TonB"/>
</dbReference>
<evidence type="ECO:0000313" key="9">
    <source>
        <dbReference type="Proteomes" id="UP000433652"/>
    </source>
</evidence>
<feature type="domain" description="TonB-dependent receptor plug" evidence="7">
    <location>
        <begin position="65"/>
        <end position="168"/>
    </location>
</feature>
<protein>
    <submittedName>
        <fullName evidence="8">TonB-dependent receptor</fullName>
    </submittedName>
</protein>
<comment type="similarity">
    <text evidence="4">Belongs to the TonB-dependent receptor family.</text>
</comment>
<evidence type="ECO:0000256" key="3">
    <source>
        <dbReference type="ARBA" id="ARBA00023237"/>
    </source>
</evidence>
<organism evidence="8 9">
    <name type="scientific">Croceibacterium salegens</name>
    <dbReference type="NCBI Taxonomy" id="1737568"/>
    <lineage>
        <taxon>Bacteria</taxon>
        <taxon>Pseudomonadati</taxon>
        <taxon>Pseudomonadota</taxon>
        <taxon>Alphaproteobacteria</taxon>
        <taxon>Sphingomonadales</taxon>
        <taxon>Erythrobacteraceae</taxon>
        <taxon>Croceibacterium</taxon>
    </lineage>
</organism>
<comment type="caution">
    <text evidence="8">The sequence shown here is derived from an EMBL/GenBank/DDBJ whole genome shotgun (WGS) entry which is preliminary data.</text>
</comment>
<proteinExistence type="inferred from homology"/>
<dbReference type="Gene3D" id="2.170.130.10">
    <property type="entry name" value="TonB-dependent receptor, plug domain"/>
    <property type="match status" value="1"/>
</dbReference>
<dbReference type="PANTHER" id="PTHR40980:SF3">
    <property type="entry name" value="TONB-DEPENDENT RECEPTOR-LIKE BETA-BARREL DOMAIN-CONTAINING PROTEIN"/>
    <property type="match status" value="1"/>
</dbReference>
<dbReference type="EMBL" id="WTYM01000035">
    <property type="protein sequence ID" value="MXO59471.1"/>
    <property type="molecule type" value="Genomic_DNA"/>
</dbReference>
<keyword evidence="3" id="KW-0998">Cell outer membrane</keyword>
<evidence type="ECO:0000259" key="7">
    <source>
        <dbReference type="Pfam" id="PF07715"/>
    </source>
</evidence>
<dbReference type="Pfam" id="PF00593">
    <property type="entry name" value="TonB_dep_Rec_b-barrel"/>
    <property type="match status" value="1"/>
</dbReference>
<dbReference type="InterPro" id="IPR012910">
    <property type="entry name" value="Plug_dom"/>
</dbReference>
<dbReference type="InterPro" id="IPR010104">
    <property type="entry name" value="TonB_rcpt_bac"/>
</dbReference>
<dbReference type="OrthoDB" id="5476657at2"/>
<comment type="subcellular location">
    <subcellularLocation>
        <location evidence="1 4">Cell outer membrane</location>
    </subcellularLocation>
</comment>
<keyword evidence="4" id="KW-0798">TonB box</keyword>
<dbReference type="AlphaFoldDB" id="A0A6I4SU56"/>